<protein>
    <recommendedName>
        <fullName evidence="3">C2H2-type domain-containing protein</fullName>
    </recommendedName>
</protein>
<keyword evidence="1" id="KW-0863">Zinc-finger</keyword>
<dbReference type="OrthoDB" id="3199698at2759"/>
<dbReference type="EMBL" id="KN822058">
    <property type="protein sequence ID" value="KIM60852.1"/>
    <property type="molecule type" value="Genomic_DNA"/>
</dbReference>
<proteinExistence type="predicted"/>
<dbReference type="InterPro" id="IPR013087">
    <property type="entry name" value="Znf_C2H2_type"/>
</dbReference>
<dbReference type="EMBL" id="KN822134">
    <property type="protein sequence ID" value="KIM55462.1"/>
    <property type="molecule type" value="Genomic_DNA"/>
</dbReference>
<evidence type="ECO:0000259" key="3">
    <source>
        <dbReference type="PROSITE" id="PS50157"/>
    </source>
</evidence>
<reference evidence="4" key="3">
    <citation type="submission" date="2015-02" db="EMBL/GenBank/DDBJ databases">
        <title>Evolutionary Origins and Diversification of the Mycorrhizal Mutualists.</title>
        <authorList>
            <consortium name="DOE Joint Genome Institute"/>
            <consortium name="Mycorrhizal Genomics Consortium"/>
            <person name="Kohler A."/>
            <person name="Kuo A."/>
            <person name="Nagy L.G."/>
            <person name="Floudas D."/>
            <person name="Copeland A."/>
            <person name="Barry K.W."/>
            <person name="Cichocki N."/>
            <person name="Veneault-Fourrey C."/>
            <person name="LaButti K."/>
            <person name="Lindquist E.A."/>
            <person name="Lipzen A."/>
            <person name="Lundell T."/>
            <person name="Morin E."/>
            <person name="Murat C."/>
            <person name="Riley R."/>
            <person name="Ohm R."/>
            <person name="Sun H."/>
            <person name="Tunlid A."/>
            <person name="Henrissat B."/>
            <person name="Grigoriev I.V."/>
            <person name="Hibbett D.S."/>
            <person name="Martin F."/>
        </authorList>
    </citation>
    <scope>NUCLEOTIDE SEQUENCE</scope>
    <source>
        <strain evidence="4 6">Foug A</strain>
    </source>
</reference>
<dbReference type="GO" id="GO:0008270">
    <property type="term" value="F:zinc ion binding"/>
    <property type="evidence" value="ECO:0007669"/>
    <property type="project" value="UniProtKB-KW"/>
</dbReference>
<evidence type="ECO:0000256" key="1">
    <source>
        <dbReference type="PROSITE-ProRule" id="PRU00042"/>
    </source>
</evidence>
<dbReference type="Proteomes" id="UP000053989">
    <property type="component" value="Unassembled WGS sequence"/>
</dbReference>
<dbReference type="STRING" id="1036808.A0A0C2ZSA2"/>
<feature type="domain" description="C2H2-type" evidence="3">
    <location>
        <begin position="23"/>
        <end position="48"/>
    </location>
</feature>
<sequence>MPPATRGSGHQKPTQRPTSAPQLHCDEPGCGRDFRNLSGLMQHKWTFHPCFSRCPQDQLDCVETPTPNHFESDDYLMSLVPEHAFDGHQGDDPFSHEPEATRVEYIDPGMKLYHNYHPHLNGWKSFNIAFNGEQQDGDSVPWMSDNYEVWYQDPWEVVHNILASSEFADKMDYVPYQEYDASNDQRCWQDFMSGDWAWKQVDRIFDEDPTTAGATMVPIILGSNKTTVSVATGQTNYYPLYLSIRNVRSTVRHAHHNVVALIGFLAMPKTTREHASTPAFHKFKKRLFHSSLSRILDSLRPAMKVPETVLCSDNYYWHVIYALAAYIADYEEQVLLSCIVCSWCPKCLAHHKNLDEDALRHCQEHSDMIVNEFKLHNIQENYGLDGDIVLFTNDFPHADILHQLIEGGFKDHLVYWVEKYLIQIHGKTKAKKILDEINCQIAAVAPFSGLLRFPQGRHFKQWTGDDSKGLMKVYLPVIEGYVSTDTIRTFCTFLEFCYLVH</sequence>
<accession>A0A0C2ZSA2</accession>
<reference evidence="4 6" key="1">
    <citation type="submission" date="2014-04" db="EMBL/GenBank/DDBJ databases">
        <authorList>
            <consortium name="DOE Joint Genome Institute"/>
            <person name="Kuo A."/>
            <person name="Kohler A."/>
            <person name="Nagy L.G."/>
            <person name="Floudas D."/>
            <person name="Copeland A."/>
            <person name="Barry K.W."/>
            <person name="Cichocki N."/>
            <person name="Veneault-Fourrey C."/>
            <person name="LaButti K."/>
            <person name="Lindquist E.A."/>
            <person name="Lipzen A."/>
            <person name="Lundell T."/>
            <person name="Morin E."/>
            <person name="Murat C."/>
            <person name="Sun H."/>
            <person name="Tunlid A."/>
            <person name="Henrissat B."/>
            <person name="Grigoriev I.V."/>
            <person name="Hibbett D.S."/>
            <person name="Martin F."/>
            <person name="Nordberg H.P."/>
            <person name="Cantor M.N."/>
            <person name="Hua S.X."/>
        </authorList>
    </citation>
    <scope>NUCLEOTIDE SEQUENCE [LARGE SCALE GENOMIC DNA]</scope>
    <source>
        <strain evidence="4 6">Foug A</strain>
    </source>
</reference>
<organism evidence="4 6">
    <name type="scientific">Scleroderma citrinum Foug A</name>
    <dbReference type="NCBI Taxonomy" id="1036808"/>
    <lineage>
        <taxon>Eukaryota</taxon>
        <taxon>Fungi</taxon>
        <taxon>Dikarya</taxon>
        <taxon>Basidiomycota</taxon>
        <taxon>Agaricomycotina</taxon>
        <taxon>Agaricomycetes</taxon>
        <taxon>Agaricomycetidae</taxon>
        <taxon>Boletales</taxon>
        <taxon>Sclerodermatineae</taxon>
        <taxon>Sclerodermataceae</taxon>
        <taxon>Scleroderma</taxon>
    </lineage>
</organism>
<keyword evidence="6" id="KW-1185">Reference proteome</keyword>
<keyword evidence="1" id="KW-0479">Metal-binding</keyword>
<evidence type="ECO:0000313" key="6">
    <source>
        <dbReference type="Proteomes" id="UP000053989"/>
    </source>
</evidence>
<gene>
    <name evidence="5" type="ORF">SCLCIDRAFT_26360</name>
    <name evidence="4" type="ORF">SCLCIDRAFT_30321</name>
</gene>
<reference evidence="6" key="2">
    <citation type="submission" date="2015-01" db="EMBL/GenBank/DDBJ databases">
        <title>Evolutionary Origins and Diversification of the Mycorrhizal Mutualists.</title>
        <authorList>
            <consortium name="DOE Joint Genome Institute"/>
            <consortium name="Mycorrhizal Genomics Consortium"/>
            <person name="Kohler A."/>
            <person name="Kuo A."/>
            <person name="Nagy L.G."/>
            <person name="Floudas D."/>
            <person name="Copeland A."/>
            <person name="Barry K.W."/>
            <person name="Cichocki N."/>
            <person name="Veneault-Fourrey C."/>
            <person name="LaButti K."/>
            <person name="Lindquist E.A."/>
            <person name="Lipzen A."/>
            <person name="Lundell T."/>
            <person name="Morin E."/>
            <person name="Murat C."/>
            <person name="Riley R."/>
            <person name="Ohm R."/>
            <person name="Sun H."/>
            <person name="Tunlid A."/>
            <person name="Henrissat B."/>
            <person name="Grigoriev I.V."/>
            <person name="Hibbett D.S."/>
            <person name="Martin F."/>
        </authorList>
    </citation>
    <scope>NUCLEOTIDE SEQUENCE [LARGE SCALE GENOMIC DNA]</scope>
    <source>
        <strain evidence="6">Foug A</strain>
    </source>
</reference>
<keyword evidence="1" id="KW-0862">Zinc</keyword>
<feature type="region of interest" description="Disordered" evidence="2">
    <location>
        <begin position="1"/>
        <end position="26"/>
    </location>
</feature>
<evidence type="ECO:0000313" key="4">
    <source>
        <dbReference type="EMBL" id="KIM55462.1"/>
    </source>
</evidence>
<evidence type="ECO:0000256" key="2">
    <source>
        <dbReference type="SAM" id="MobiDB-lite"/>
    </source>
</evidence>
<dbReference type="Pfam" id="PF18759">
    <property type="entry name" value="Plavaka"/>
    <property type="match status" value="1"/>
</dbReference>
<evidence type="ECO:0000313" key="5">
    <source>
        <dbReference type="EMBL" id="KIM60852.1"/>
    </source>
</evidence>
<dbReference type="PROSITE" id="PS00028">
    <property type="entry name" value="ZINC_FINGER_C2H2_1"/>
    <property type="match status" value="1"/>
</dbReference>
<dbReference type="HOGENOM" id="CLU_006344_14_0_1"/>
<dbReference type="AlphaFoldDB" id="A0A0C2ZSA2"/>
<dbReference type="PROSITE" id="PS50157">
    <property type="entry name" value="ZINC_FINGER_C2H2_2"/>
    <property type="match status" value="1"/>
</dbReference>
<name>A0A0C2ZSA2_9AGAM</name>
<feature type="compositionally biased region" description="Polar residues" evidence="2">
    <location>
        <begin position="11"/>
        <end position="21"/>
    </location>
</feature>
<dbReference type="InterPro" id="IPR041078">
    <property type="entry name" value="Plavaka"/>
</dbReference>